<evidence type="ECO:0000256" key="1">
    <source>
        <dbReference type="PROSITE-ProRule" id="PRU00169"/>
    </source>
</evidence>
<organism evidence="4 5">
    <name type="scientific">Spirosoma taeanense</name>
    <dbReference type="NCBI Taxonomy" id="2735870"/>
    <lineage>
        <taxon>Bacteria</taxon>
        <taxon>Pseudomonadati</taxon>
        <taxon>Bacteroidota</taxon>
        <taxon>Cytophagia</taxon>
        <taxon>Cytophagales</taxon>
        <taxon>Cytophagaceae</taxon>
        <taxon>Spirosoma</taxon>
    </lineage>
</organism>
<dbReference type="InterPro" id="IPR001789">
    <property type="entry name" value="Sig_transdc_resp-reg_receiver"/>
</dbReference>
<dbReference type="Proteomes" id="UP000502756">
    <property type="component" value="Chromosome"/>
</dbReference>
<dbReference type="EMBL" id="CP053435">
    <property type="protein sequence ID" value="QJW89940.1"/>
    <property type="molecule type" value="Genomic_DNA"/>
</dbReference>
<reference evidence="4 5" key="1">
    <citation type="submission" date="2020-05" db="EMBL/GenBank/DDBJ databases">
        <title>Genome sequencing of Spirosoma sp. TS118.</title>
        <authorList>
            <person name="Lee J.-H."/>
            <person name="Jeong S."/>
            <person name="Zhao L."/>
            <person name="Jung J.-H."/>
            <person name="Kim M.-K."/>
            <person name="Lim S."/>
        </authorList>
    </citation>
    <scope>NUCLEOTIDE SEQUENCE [LARGE SCALE GENOMIC DNA]</scope>
    <source>
        <strain evidence="4 5">TS118</strain>
    </source>
</reference>
<dbReference type="Gene3D" id="3.40.50.2300">
    <property type="match status" value="1"/>
</dbReference>
<accession>A0A6M5Y9J2</accession>
<feature type="region of interest" description="Disordered" evidence="2">
    <location>
        <begin position="139"/>
        <end position="166"/>
    </location>
</feature>
<proteinExistence type="predicted"/>
<dbReference type="AlphaFoldDB" id="A0A6M5Y9J2"/>
<feature type="compositionally biased region" description="Polar residues" evidence="2">
    <location>
        <begin position="148"/>
        <end position="166"/>
    </location>
</feature>
<dbReference type="SUPFAM" id="SSF52172">
    <property type="entry name" value="CheY-like"/>
    <property type="match status" value="1"/>
</dbReference>
<name>A0A6M5Y9J2_9BACT</name>
<dbReference type="InterPro" id="IPR011006">
    <property type="entry name" value="CheY-like_superfamily"/>
</dbReference>
<keyword evidence="5" id="KW-1185">Reference proteome</keyword>
<dbReference type="KEGG" id="stae:HNV11_11395"/>
<sequence>MSLTSILLLSTNQKECELLTKAFTNKGLIVHCIDSPADADVMQKVDNALANHADRVSLIILDLDGPQGYRMSLLTAIKQHPYSHRVPLLAFSQNNDSFFVGHIYQMGVTSVFKRPVDWEQFAQSVTSYWGYPGIRLPDEAGHSEKRTQPTGSKVNRMNYYPRSQSE</sequence>
<dbReference type="PROSITE" id="PS50110">
    <property type="entry name" value="RESPONSE_REGULATORY"/>
    <property type="match status" value="1"/>
</dbReference>
<keyword evidence="1" id="KW-0597">Phosphoprotein</keyword>
<evidence type="ECO:0000256" key="2">
    <source>
        <dbReference type="SAM" id="MobiDB-lite"/>
    </source>
</evidence>
<feature type="modified residue" description="4-aspartylphosphate" evidence="1">
    <location>
        <position position="62"/>
    </location>
</feature>
<evidence type="ECO:0000313" key="5">
    <source>
        <dbReference type="Proteomes" id="UP000502756"/>
    </source>
</evidence>
<dbReference type="RefSeq" id="WP_171739784.1">
    <property type="nucleotide sequence ID" value="NZ_CP053435.1"/>
</dbReference>
<gene>
    <name evidence="4" type="ORF">HNV11_11395</name>
</gene>
<dbReference type="GO" id="GO:0000160">
    <property type="term" value="P:phosphorelay signal transduction system"/>
    <property type="evidence" value="ECO:0007669"/>
    <property type="project" value="InterPro"/>
</dbReference>
<evidence type="ECO:0000259" key="3">
    <source>
        <dbReference type="PROSITE" id="PS50110"/>
    </source>
</evidence>
<feature type="domain" description="Response regulatory" evidence="3">
    <location>
        <begin position="5"/>
        <end position="129"/>
    </location>
</feature>
<protein>
    <recommendedName>
        <fullName evidence="3">Response regulatory domain-containing protein</fullName>
    </recommendedName>
</protein>
<evidence type="ECO:0000313" key="4">
    <source>
        <dbReference type="EMBL" id="QJW89940.1"/>
    </source>
</evidence>